<protein>
    <submittedName>
        <fullName evidence="2">Uncharacterized protein</fullName>
    </submittedName>
</protein>
<feature type="chain" id="PRO_5013108332" evidence="1">
    <location>
        <begin position="16"/>
        <end position="225"/>
    </location>
</feature>
<organism evidence="2 3">
    <name type="scientific">Tortispora caseinolytica NRRL Y-17796</name>
    <dbReference type="NCBI Taxonomy" id="767744"/>
    <lineage>
        <taxon>Eukaryota</taxon>
        <taxon>Fungi</taxon>
        <taxon>Dikarya</taxon>
        <taxon>Ascomycota</taxon>
        <taxon>Saccharomycotina</taxon>
        <taxon>Trigonopsidomycetes</taxon>
        <taxon>Trigonopsidales</taxon>
        <taxon>Trigonopsidaceae</taxon>
        <taxon>Tortispora</taxon>
    </lineage>
</organism>
<dbReference type="Proteomes" id="UP000095023">
    <property type="component" value="Unassembled WGS sequence"/>
</dbReference>
<evidence type="ECO:0000313" key="3">
    <source>
        <dbReference type="Proteomes" id="UP000095023"/>
    </source>
</evidence>
<feature type="signal peptide" evidence="1">
    <location>
        <begin position="1"/>
        <end position="15"/>
    </location>
</feature>
<gene>
    <name evidence="2" type="ORF">CANCADRAFT_30170</name>
</gene>
<name>A0A1E4TJD4_9ASCO</name>
<evidence type="ECO:0000256" key="1">
    <source>
        <dbReference type="SAM" id="SignalP"/>
    </source>
</evidence>
<evidence type="ECO:0000313" key="2">
    <source>
        <dbReference type="EMBL" id="ODV91862.1"/>
    </source>
</evidence>
<reference evidence="3" key="1">
    <citation type="submission" date="2016-02" db="EMBL/GenBank/DDBJ databases">
        <title>Comparative genomics of biotechnologically important yeasts.</title>
        <authorList>
            <consortium name="DOE Joint Genome Institute"/>
            <person name="Riley R."/>
            <person name="Haridas S."/>
            <person name="Wolfe K.H."/>
            <person name="Lopes M.R."/>
            <person name="Hittinger C.T."/>
            <person name="Goker M."/>
            <person name="Salamov A."/>
            <person name="Wisecaver J."/>
            <person name="Long T.M."/>
            <person name="Aerts A.L."/>
            <person name="Barry K."/>
            <person name="Choi C."/>
            <person name="Clum A."/>
            <person name="Coughlan A.Y."/>
            <person name="Deshpande S."/>
            <person name="Douglass A.P."/>
            <person name="Hanson S.J."/>
            <person name="Klenk H.-P."/>
            <person name="Labutti K."/>
            <person name="Lapidus A."/>
            <person name="Lindquist E."/>
            <person name="Lipzen A."/>
            <person name="Meier-Kolthoff J.P."/>
            <person name="Ohm R.A."/>
            <person name="Otillar R.P."/>
            <person name="Pangilinan J."/>
            <person name="Peng Y."/>
            <person name="Rokas A."/>
            <person name="Rosa C.A."/>
            <person name="Scheuner C."/>
            <person name="Sibirny A.A."/>
            <person name="Slot J.C."/>
            <person name="Stielow J.B."/>
            <person name="Sun H."/>
            <person name="Kurtzman C.P."/>
            <person name="Blackwell M."/>
            <person name="Jeffries T.W."/>
            <person name="Grigoriev I.V."/>
        </authorList>
    </citation>
    <scope>NUCLEOTIDE SEQUENCE [LARGE SCALE GENOMIC DNA]</scope>
    <source>
        <strain evidence="3">NRRL Y-17796</strain>
    </source>
</reference>
<dbReference type="EMBL" id="KV453841">
    <property type="protein sequence ID" value="ODV91862.1"/>
    <property type="molecule type" value="Genomic_DNA"/>
</dbReference>
<sequence length="225" mass="24914">MLLLAFFSLCALAYGIVRTEINVSSYPRLRIESFSNDVDGKEITVDPVTNRIRPVLDPQQIPISLIVIANIGYSKEKFWYLDDGFLTLSNETASDVYVDFSYEILHIENSSALYYCPSTHDISAVESDQCRVAMIITTFIPPSNATDLNKRTYEECEDCHKSDTHSVSSNQTSSAVAGFGTLADCHEHSSEIEFTATSSSIISKNVSGALLVIVSAWAAFCFIFF</sequence>
<accession>A0A1E4TJD4</accession>
<keyword evidence="1" id="KW-0732">Signal</keyword>
<keyword evidence="3" id="KW-1185">Reference proteome</keyword>
<proteinExistence type="predicted"/>
<dbReference type="AlphaFoldDB" id="A0A1E4TJD4"/>